<evidence type="ECO:0000256" key="1">
    <source>
        <dbReference type="SAM" id="Phobius"/>
    </source>
</evidence>
<organism evidence="2 3">
    <name type="scientific">Priapulus caudatus</name>
    <name type="common">Priapulid worm</name>
    <dbReference type="NCBI Taxonomy" id="37621"/>
    <lineage>
        <taxon>Eukaryota</taxon>
        <taxon>Metazoa</taxon>
        <taxon>Ecdysozoa</taxon>
        <taxon>Scalidophora</taxon>
        <taxon>Priapulida</taxon>
        <taxon>Priapulimorpha</taxon>
        <taxon>Priapulimorphida</taxon>
        <taxon>Priapulidae</taxon>
        <taxon>Priapulus</taxon>
    </lineage>
</organism>
<feature type="transmembrane region" description="Helical" evidence="1">
    <location>
        <begin position="65"/>
        <end position="84"/>
    </location>
</feature>
<accession>A0ABM1EA72</accession>
<protein>
    <submittedName>
        <fullName evidence="3">Uncharacterized protein LOC106810303</fullName>
    </submittedName>
</protein>
<dbReference type="InterPro" id="IPR050327">
    <property type="entry name" value="Proton-linked_MCT"/>
</dbReference>
<evidence type="ECO:0000313" key="2">
    <source>
        <dbReference type="Proteomes" id="UP000695022"/>
    </source>
</evidence>
<reference evidence="3" key="1">
    <citation type="submission" date="2025-08" db="UniProtKB">
        <authorList>
            <consortium name="RefSeq"/>
        </authorList>
    </citation>
    <scope>IDENTIFICATION</scope>
</reference>
<keyword evidence="1" id="KW-0812">Transmembrane</keyword>
<dbReference type="Proteomes" id="UP000695022">
    <property type="component" value="Unplaced"/>
</dbReference>
<keyword evidence="1" id="KW-0472">Membrane</keyword>
<dbReference type="PANTHER" id="PTHR11360:SF284">
    <property type="entry name" value="EG:103B4.3 PROTEIN-RELATED"/>
    <property type="match status" value="1"/>
</dbReference>
<feature type="transmembrane region" description="Helical" evidence="1">
    <location>
        <begin position="90"/>
        <end position="110"/>
    </location>
</feature>
<dbReference type="SUPFAM" id="SSF103473">
    <property type="entry name" value="MFS general substrate transporter"/>
    <property type="match status" value="1"/>
</dbReference>
<keyword evidence="1" id="KW-1133">Transmembrane helix</keyword>
<dbReference type="RefSeq" id="XP_014669093.1">
    <property type="nucleotide sequence ID" value="XM_014813607.1"/>
</dbReference>
<evidence type="ECO:0000313" key="3">
    <source>
        <dbReference type="RefSeq" id="XP_014669093.1"/>
    </source>
</evidence>
<dbReference type="PANTHER" id="PTHR11360">
    <property type="entry name" value="MONOCARBOXYLATE TRANSPORTER"/>
    <property type="match status" value="1"/>
</dbReference>
<proteinExistence type="predicted"/>
<keyword evidence="2" id="KW-1185">Reference proteome</keyword>
<name>A0ABM1EA72_PRICU</name>
<gene>
    <name evidence="3" type="primary">LOC106810303</name>
</gene>
<sequence length="174" mass="19039">MCLLNFGLFNIAVYLPIKSIEIGGEDANTALAVSLSSATDTLARILLCTVLWDSKRFRGIYTRQMGFVIAMAGAGVLMSLAAVVDQQWSFLVWSAATGFFIGGALSPTFVMMKQIAGADAFADSLAVDFLLEGPVTFVAPILLENYGYTEWKEPFLRAMKVLSHVIHWNYNLVT</sequence>
<dbReference type="GeneID" id="106810303"/>
<dbReference type="InterPro" id="IPR036259">
    <property type="entry name" value="MFS_trans_sf"/>
</dbReference>